<sequence length="353" mass="37372">MSVRVVERSTPSQTMRLSWFDGLYRLLLELKMFLACTKMKHGELSYGCDLDHVYLCGTMEALYVPMADTPVVTFWEGKIVDTKNYTFYTGKWQATMPEDDIRHWTKFPSFSPLLVRLLTSSLCRIDGGKSLDLSSYHYIFMYFVNVGTDCGLTVAVMAPLVDSIMILKQYSSTKKSASIVSSEPACVLDTRRSPSPPTSTSTLSLSLGGSGGSGGGGCSSETICVAAVSGNPSTKWPPSSSTPQQENISSNAAVVESSQGGGDIVGGGGGSGGGGGEVVAAGIRKCGMGMEDWESVLSEPAAVSSPGQEQSILRLIMGDVEDLSMGLSKLLQSGGVGMDFDFNGGAENCCPQQ</sequence>
<dbReference type="GO" id="GO:0007039">
    <property type="term" value="P:protein catabolic process in the vacuole"/>
    <property type="evidence" value="ECO:0007669"/>
    <property type="project" value="TreeGrafter"/>
</dbReference>
<evidence type="ECO:0000256" key="1">
    <source>
        <dbReference type="ARBA" id="ARBA00061469"/>
    </source>
</evidence>
<feature type="compositionally biased region" description="Low complexity" evidence="2">
    <location>
        <begin position="232"/>
        <end position="243"/>
    </location>
</feature>
<protein>
    <submittedName>
        <fullName evidence="3">Vacuolar import/degradation protein Vid24</fullName>
    </submittedName>
</protein>
<reference evidence="3 4" key="1">
    <citation type="submission" date="2023-12" db="EMBL/GenBank/DDBJ databases">
        <title>A high-quality genome assembly for Dillenia turbinata (Dilleniales).</title>
        <authorList>
            <person name="Chanderbali A."/>
        </authorList>
    </citation>
    <scope>NUCLEOTIDE SEQUENCE [LARGE SCALE GENOMIC DNA]</scope>
    <source>
        <strain evidence="3">LSX21</strain>
        <tissue evidence="3">Leaf</tissue>
    </source>
</reference>
<dbReference type="GO" id="GO:0043161">
    <property type="term" value="P:proteasome-mediated ubiquitin-dependent protein catabolic process"/>
    <property type="evidence" value="ECO:0007669"/>
    <property type="project" value="TreeGrafter"/>
</dbReference>
<comment type="similarity">
    <text evidence="1">Belongs to the GID4/VID24 family.</text>
</comment>
<evidence type="ECO:0000256" key="2">
    <source>
        <dbReference type="SAM" id="MobiDB-lite"/>
    </source>
</evidence>
<dbReference type="GO" id="GO:0005773">
    <property type="term" value="C:vacuole"/>
    <property type="evidence" value="ECO:0007669"/>
    <property type="project" value="GOC"/>
</dbReference>
<dbReference type="InterPro" id="IPR018618">
    <property type="entry name" value="GID4/10-like"/>
</dbReference>
<evidence type="ECO:0000313" key="4">
    <source>
        <dbReference type="Proteomes" id="UP001370490"/>
    </source>
</evidence>
<dbReference type="GO" id="GO:0034657">
    <property type="term" value="C:GID complex"/>
    <property type="evidence" value="ECO:0007669"/>
    <property type="project" value="TreeGrafter"/>
</dbReference>
<dbReference type="GO" id="GO:0006623">
    <property type="term" value="P:protein targeting to vacuole"/>
    <property type="evidence" value="ECO:0007669"/>
    <property type="project" value="TreeGrafter"/>
</dbReference>
<dbReference type="GO" id="GO:0045721">
    <property type="term" value="P:negative regulation of gluconeogenesis"/>
    <property type="evidence" value="ECO:0007669"/>
    <property type="project" value="TreeGrafter"/>
</dbReference>
<name>A0AAN8WAK1_9MAGN</name>
<dbReference type="Pfam" id="PF09783">
    <property type="entry name" value="Vac_ImportDeg"/>
    <property type="match status" value="1"/>
</dbReference>
<dbReference type="EMBL" id="JBAMMX010000004">
    <property type="protein sequence ID" value="KAK6942988.1"/>
    <property type="molecule type" value="Genomic_DNA"/>
</dbReference>
<feature type="compositionally biased region" description="Polar residues" evidence="2">
    <location>
        <begin position="244"/>
        <end position="258"/>
    </location>
</feature>
<dbReference type="PANTHER" id="PTHR14534">
    <property type="entry name" value="VACUOLAR IMPORT AND DEGRADATION PROTEIN 24"/>
    <property type="match status" value="1"/>
</dbReference>
<dbReference type="PANTHER" id="PTHR14534:SF3">
    <property type="entry name" value="GID COMPLEX SUBUNIT 4 HOMOLOG"/>
    <property type="match status" value="1"/>
</dbReference>
<feature type="region of interest" description="Disordered" evidence="2">
    <location>
        <begin position="231"/>
        <end position="259"/>
    </location>
</feature>
<proteinExistence type="inferred from homology"/>
<feature type="region of interest" description="Disordered" evidence="2">
    <location>
        <begin position="186"/>
        <end position="208"/>
    </location>
</feature>
<dbReference type="Proteomes" id="UP001370490">
    <property type="component" value="Unassembled WGS sequence"/>
</dbReference>
<gene>
    <name evidence="3" type="ORF">RJ641_028365</name>
</gene>
<feature type="compositionally biased region" description="Low complexity" evidence="2">
    <location>
        <begin position="198"/>
        <end position="207"/>
    </location>
</feature>
<keyword evidence="4" id="KW-1185">Reference proteome</keyword>
<comment type="caution">
    <text evidence="3">The sequence shown here is derived from an EMBL/GenBank/DDBJ whole genome shotgun (WGS) entry which is preliminary data.</text>
</comment>
<evidence type="ECO:0000313" key="3">
    <source>
        <dbReference type="EMBL" id="KAK6942988.1"/>
    </source>
</evidence>
<accession>A0AAN8WAK1</accession>
<dbReference type="AlphaFoldDB" id="A0AAN8WAK1"/>
<organism evidence="3 4">
    <name type="scientific">Dillenia turbinata</name>
    <dbReference type="NCBI Taxonomy" id="194707"/>
    <lineage>
        <taxon>Eukaryota</taxon>
        <taxon>Viridiplantae</taxon>
        <taxon>Streptophyta</taxon>
        <taxon>Embryophyta</taxon>
        <taxon>Tracheophyta</taxon>
        <taxon>Spermatophyta</taxon>
        <taxon>Magnoliopsida</taxon>
        <taxon>eudicotyledons</taxon>
        <taxon>Gunneridae</taxon>
        <taxon>Pentapetalae</taxon>
        <taxon>Dilleniales</taxon>
        <taxon>Dilleniaceae</taxon>
        <taxon>Dillenia</taxon>
    </lineage>
</organism>